<keyword evidence="1" id="KW-0472">Membrane</keyword>
<dbReference type="AlphaFoldDB" id="A0A8D9E4A4"/>
<feature type="transmembrane region" description="Helical" evidence="1">
    <location>
        <begin position="122"/>
        <end position="149"/>
    </location>
</feature>
<dbReference type="EMBL" id="HBUF01405671">
    <property type="protein sequence ID" value="CAG6738015.1"/>
    <property type="molecule type" value="Transcribed_RNA"/>
</dbReference>
<evidence type="ECO:0000256" key="1">
    <source>
        <dbReference type="SAM" id="Phobius"/>
    </source>
</evidence>
<feature type="transmembrane region" description="Helical" evidence="1">
    <location>
        <begin position="20"/>
        <end position="50"/>
    </location>
</feature>
<feature type="transmembrane region" description="Helical" evidence="1">
    <location>
        <begin position="57"/>
        <end position="77"/>
    </location>
</feature>
<accession>A0A8D9E4A4</accession>
<protein>
    <submittedName>
        <fullName evidence="2">Uncharacterized protein</fullName>
    </submittedName>
</protein>
<keyword evidence="1" id="KW-1133">Transmembrane helix</keyword>
<reference evidence="2" key="1">
    <citation type="submission" date="2021-05" db="EMBL/GenBank/DDBJ databases">
        <authorList>
            <person name="Alioto T."/>
            <person name="Alioto T."/>
            <person name="Gomez Garrido J."/>
        </authorList>
    </citation>
    <scope>NUCLEOTIDE SEQUENCE</scope>
</reference>
<keyword evidence="1" id="KW-0812">Transmembrane</keyword>
<evidence type="ECO:0000313" key="2">
    <source>
        <dbReference type="EMBL" id="CAG6738015.1"/>
    </source>
</evidence>
<proteinExistence type="predicted"/>
<organism evidence="2">
    <name type="scientific">Cacopsylla melanoneura</name>
    <dbReference type="NCBI Taxonomy" id="428564"/>
    <lineage>
        <taxon>Eukaryota</taxon>
        <taxon>Metazoa</taxon>
        <taxon>Ecdysozoa</taxon>
        <taxon>Arthropoda</taxon>
        <taxon>Hexapoda</taxon>
        <taxon>Insecta</taxon>
        <taxon>Pterygota</taxon>
        <taxon>Neoptera</taxon>
        <taxon>Paraneoptera</taxon>
        <taxon>Hemiptera</taxon>
        <taxon>Sternorrhyncha</taxon>
        <taxon>Psylloidea</taxon>
        <taxon>Psyllidae</taxon>
        <taxon>Psyllinae</taxon>
        <taxon>Cacopsylla</taxon>
    </lineage>
</organism>
<name>A0A8D9E4A4_9HEMI</name>
<sequence length="168" mass="19235">MSFPYSNYVLSYPFSQNSCLFQSSLVAALLLDAEVLLAPLLGFASILYFFGFLKCNLVLILTYVKCNLVLILMYVALIPSSVVEFTQVHYSNWVLFSIPIANNIACPCPCTYFLPCIFFSSLIIFIVLVVVILFLIFLFPCCLIFKFAWFLNPFEIKMMFYRSITLLV</sequence>